<keyword evidence="3" id="KW-1185">Reference proteome</keyword>
<name>A0A2T2ZXU9_9PEZI</name>
<sequence>MSVHGLTACMCIYVCMYVCTYVFAERFYYSIKRYMHSNPACALVSPTTHFYVSVAVNETTRPVE</sequence>
<evidence type="ECO:0000313" key="3">
    <source>
        <dbReference type="Proteomes" id="UP000241462"/>
    </source>
</evidence>
<keyword evidence="1" id="KW-0812">Transmembrane</keyword>
<dbReference type="Proteomes" id="UP000241462">
    <property type="component" value="Unassembled WGS sequence"/>
</dbReference>
<evidence type="ECO:0000256" key="1">
    <source>
        <dbReference type="SAM" id="Phobius"/>
    </source>
</evidence>
<keyword evidence="1" id="KW-0472">Membrane</keyword>
<keyword evidence="1" id="KW-1133">Transmembrane helix</keyword>
<reference evidence="2 3" key="1">
    <citation type="journal article" date="2018" name="Mycol. Prog.">
        <title>Coniella lustricola, a new species from submerged detritus.</title>
        <authorList>
            <person name="Raudabaugh D.B."/>
            <person name="Iturriaga T."/>
            <person name="Carver A."/>
            <person name="Mondo S."/>
            <person name="Pangilinan J."/>
            <person name="Lipzen A."/>
            <person name="He G."/>
            <person name="Amirebrahimi M."/>
            <person name="Grigoriev I.V."/>
            <person name="Miller A.N."/>
        </authorList>
    </citation>
    <scope>NUCLEOTIDE SEQUENCE [LARGE SCALE GENOMIC DNA]</scope>
    <source>
        <strain evidence="2 3">B22-T-1</strain>
    </source>
</reference>
<dbReference type="EMBL" id="KZ678574">
    <property type="protein sequence ID" value="PSR79263.1"/>
    <property type="molecule type" value="Genomic_DNA"/>
</dbReference>
<feature type="transmembrane region" description="Helical" evidence="1">
    <location>
        <begin position="6"/>
        <end position="24"/>
    </location>
</feature>
<gene>
    <name evidence="2" type="ORF">BD289DRAFT_442733</name>
</gene>
<evidence type="ECO:0000313" key="2">
    <source>
        <dbReference type="EMBL" id="PSR79263.1"/>
    </source>
</evidence>
<organism evidence="2 3">
    <name type="scientific">Coniella lustricola</name>
    <dbReference type="NCBI Taxonomy" id="2025994"/>
    <lineage>
        <taxon>Eukaryota</taxon>
        <taxon>Fungi</taxon>
        <taxon>Dikarya</taxon>
        <taxon>Ascomycota</taxon>
        <taxon>Pezizomycotina</taxon>
        <taxon>Sordariomycetes</taxon>
        <taxon>Sordariomycetidae</taxon>
        <taxon>Diaporthales</taxon>
        <taxon>Schizoparmaceae</taxon>
        <taxon>Coniella</taxon>
    </lineage>
</organism>
<proteinExistence type="predicted"/>
<dbReference type="InParanoid" id="A0A2T2ZXU9"/>
<dbReference type="AlphaFoldDB" id="A0A2T2ZXU9"/>
<protein>
    <submittedName>
        <fullName evidence="2">Uncharacterized protein</fullName>
    </submittedName>
</protein>
<accession>A0A2T2ZXU9</accession>